<dbReference type="InterPro" id="IPR021731">
    <property type="entry name" value="AMIN_dom"/>
</dbReference>
<dbReference type="GO" id="GO:0008745">
    <property type="term" value="F:N-acetylmuramoyl-L-alanine amidase activity"/>
    <property type="evidence" value="ECO:0007669"/>
    <property type="project" value="UniProtKB-EC"/>
</dbReference>
<evidence type="ECO:0000256" key="2">
    <source>
        <dbReference type="ARBA" id="ARBA00011901"/>
    </source>
</evidence>
<dbReference type="SMART" id="SM00646">
    <property type="entry name" value="Ami_3"/>
    <property type="match status" value="1"/>
</dbReference>
<gene>
    <name evidence="6" type="ORF">I5731_15470</name>
</gene>
<evidence type="ECO:0000256" key="1">
    <source>
        <dbReference type="ARBA" id="ARBA00001561"/>
    </source>
</evidence>
<feature type="chain" id="PRO_5037910283" description="N-acetylmuramoyl-L-alanine amidase" evidence="4">
    <location>
        <begin position="26"/>
        <end position="416"/>
    </location>
</feature>
<dbReference type="PANTHER" id="PTHR30404:SF0">
    <property type="entry name" value="N-ACETYLMURAMOYL-L-ALANINE AMIDASE AMIC"/>
    <property type="match status" value="1"/>
</dbReference>
<proteinExistence type="predicted"/>
<protein>
    <recommendedName>
        <fullName evidence="2">N-acetylmuramoyl-L-alanine amidase</fullName>
        <ecNumber evidence="2">3.5.1.28</ecNumber>
    </recommendedName>
</protein>
<feature type="signal peptide" evidence="4">
    <location>
        <begin position="1"/>
        <end position="25"/>
    </location>
</feature>
<dbReference type="InterPro" id="IPR050695">
    <property type="entry name" value="N-acetylmuramoyl_amidase_3"/>
</dbReference>
<dbReference type="SUPFAM" id="SSF53187">
    <property type="entry name" value="Zn-dependent exopeptidases"/>
    <property type="match status" value="1"/>
</dbReference>
<keyword evidence="7" id="KW-1185">Reference proteome</keyword>
<dbReference type="Proteomes" id="UP000631694">
    <property type="component" value="Unassembled WGS sequence"/>
</dbReference>
<evidence type="ECO:0000313" key="6">
    <source>
        <dbReference type="EMBL" id="MBH0239225.1"/>
    </source>
</evidence>
<dbReference type="EMBL" id="JADZLT010000053">
    <property type="protein sequence ID" value="MBH0239225.1"/>
    <property type="molecule type" value="Genomic_DNA"/>
</dbReference>
<evidence type="ECO:0000313" key="7">
    <source>
        <dbReference type="Proteomes" id="UP000631694"/>
    </source>
</evidence>
<dbReference type="EC" id="3.5.1.28" evidence="2"/>
<dbReference type="CDD" id="cd02696">
    <property type="entry name" value="MurNAc-LAA"/>
    <property type="match status" value="1"/>
</dbReference>
<reference evidence="6" key="1">
    <citation type="submission" date="2020-12" db="EMBL/GenBank/DDBJ databases">
        <title>Methylobrevis albus sp. nov., isolated from fresh water lack sediment.</title>
        <authorList>
            <person name="Zou Q."/>
        </authorList>
    </citation>
    <scope>NUCLEOTIDE SEQUENCE</scope>
    <source>
        <strain evidence="6">L22</strain>
    </source>
</reference>
<keyword evidence="4" id="KW-0732">Signal</keyword>
<evidence type="ECO:0000259" key="5">
    <source>
        <dbReference type="SMART" id="SM00646"/>
    </source>
</evidence>
<keyword evidence="3" id="KW-0378">Hydrolase</keyword>
<dbReference type="Pfam" id="PF11741">
    <property type="entry name" value="AMIN"/>
    <property type="match status" value="1"/>
</dbReference>
<evidence type="ECO:0000256" key="3">
    <source>
        <dbReference type="ARBA" id="ARBA00022801"/>
    </source>
</evidence>
<dbReference type="GO" id="GO:0009253">
    <property type="term" value="P:peptidoglycan catabolic process"/>
    <property type="evidence" value="ECO:0007669"/>
    <property type="project" value="InterPro"/>
</dbReference>
<dbReference type="Gene3D" id="2.60.40.3500">
    <property type="match status" value="1"/>
</dbReference>
<dbReference type="AlphaFoldDB" id="A0A931I4U2"/>
<accession>A0A931I4U2</accession>
<sequence length="416" mass="44267">MPGCRVALLLAAFGAALFGAGPVFAVGSGEASPDVIAKSPPVASGARVAGDADRTRFVLDLSQGVEIAAFALADPYRVVIDLPEVRFDLPRDAGVVGRGVVSGFRYGLIGRGKSRIVVDATGPVAIDRAFVLPAVEDQPARLVLDLVGTTREAFLAEQSRTSVARRALAEVEVGKGDRLPTTTNPRAKPLVVLDAGHGGIDSGTIAVSGLAEKELVLTFARDLKARLEKSGRVDVLMTRDDDSFISLGERVRIARDHRADILVSIHADSTQEDFVRGATVYTLSEQASDRDAARLAAKENSSDAIAGLDLTAESGEVGDILIDLARRETKTFSHVVARELVSELSASTRMIRNPHRSAGFQVLRAPDVPSVLLELGYLSNAQDEKLLTDGEWRDRVSDAVARAVLRFVGQKYVAGP</sequence>
<dbReference type="PANTHER" id="PTHR30404">
    <property type="entry name" value="N-ACETYLMURAMOYL-L-ALANINE AMIDASE"/>
    <property type="match status" value="1"/>
</dbReference>
<comment type="catalytic activity">
    <reaction evidence="1">
        <text>Hydrolyzes the link between N-acetylmuramoyl residues and L-amino acid residues in certain cell-wall glycopeptides.</text>
        <dbReference type="EC" id="3.5.1.28"/>
    </reaction>
</comment>
<dbReference type="GO" id="GO:0030288">
    <property type="term" value="C:outer membrane-bounded periplasmic space"/>
    <property type="evidence" value="ECO:0007669"/>
    <property type="project" value="TreeGrafter"/>
</dbReference>
<organism evidence="6 7">
    <name type="scientific">Methylobrevis albus</name>
    <dbReference type="NCBI Taxonomy" id="2793297"/>
    <lineage>
        <taxon>Bacteria</taxon>
        <taxon>Pseudomonadati</taxon>
        <taxon>Pseudomonadota</taxon>
        <taxon>Alphaproteobacteria</taxon>
        <taxon>Hyphomicrobiales</taxon>
        <taxon>Pleomorphomonadaceae</taxon>
        <taxon>Methylobrevis</taxon>
    </lineage>
</organism>
<name>A0A931I4U2_9HYPH</name>
<comment type="caution">
    <text evidence="6">The sequence shown here is derived from an EMBL/GenBank/DDBJ whole genome shotgun (WGS) entry which is preliminary data.</text>
</comment>
<dbReference type="InterPro" id="IPR002508">
    <property type="entry name" value="MurNAc-LAA_cat"/>
</dbReference>
<feature type="domain" description="MurNAc-LAA" evidence="5">
    <location>
        <begin position="251"/>
        <end position="405"/>
    </location>
</feature>
<evidence type="ECO:0000256" key="4">
    <source>
        <dbReference type="SAM" id="SignalP"/>
    </source>
</evidence>
<dbReference type="Pfam" id="PF01520">
    <property type="entry name" value="Amidase_3"/>
    <property type="match status" value="1"/>
</dbReference>
<dbReference type="Gene3D" id="3.40.630.40">
    <property type="entry name" value="Zn-dependent exopeptidases"/>
    <property type="match status" value="1"/>
</dbReference>